<evidence type="ECO:0000313" key="4">
    <source>
        <dbReference type="EMBL" id="BBX66678.1"/>
    </source>
</evidence>
<dbReference type="KEGG" id="mpsc:MPSYJ_01390"/>
<proteinExistence type="inferred from homology"/>
<keyword evidence="5" id="KW-1185">Reference proteome</keyword>
<evidence type="ECO:0000256" key="1">
    <source>
        <dbReference type="ARBA" id="ARBA00022987"/>
    </source>
</evidence>
<keyword evidence="1" id="KW-0304">Gas vesicle</keyword>
<evidence type="ECO:0000256" key="2">
    <source>
        <dbReference type="ARBA" id="ARBA00035108"/>
    </source>
</evidence>
<dbReference type="AlphaFoldDB" id="A0A7I7M3B0"/>
<sequence>MSSSQSTTTRSDRAESATAVYVYGIVPGDVEVQKSAKGVGEPPAEVDVIREGDIAALVSMVPVDHAYGTPQDLQAHAQLLDGTAKVAPVLPLRFGAVLSDADAVAEELLRGHHDEFVQALEALEGRAEYVVKGRYNEEAFLARLLSENTQAAQLRDDIRGKPKDAARDSQIALGELIANAVEQQRQLNTNSVAEGLGGLAEHVNPREPTHEWDSVNLALLAEVARQDELEDALDRFREEWGDLMKLRLLGPLAPYDFVVTANPEV</sequence>
<name>A0A7I7M3B0_9MYCO</name>
<dbReference type="PANTHER" id="PTHR36852">
    <property type="entry name" value="PROTEIN GVPL 2"/>
    <property type="match status" value="1"/>
</dbReference>
<evidence type="ECO:0000256" key="3">
    <source>
        <dbReference type="ARBA" id="ARBA00035643"/>
    </source>
</evidence>
<evidence type="ECO:0000313" key="5">
    <source>
        <dbReference type="Proteomes" id="UP000466514"/>
    </source>
</evidence>
<dbReference type="InterPro" id="IPR009430">
    <property type="entry name" value="GvpL/GvpF"/>
</dbReference>
<comment type="similarity">
    <text evidence="3">Belongs to the gas vesicle GvpF/GvpL family.</text>
</comment>
<dbReference type="EMBL" id="AP022574">
    <property type="protein sequence ID" value="BBX66678.1"/>
    <property type="molecule type" value="Genomic_DNA"/>
</dbReference>
<protein>
    <submittedName>
        <fullName evidence="4">Gas vesicle protein</fullName>
    </submittedName>
</protein>
<gene>
    <name evidence="4" type="ORF">MPSYJ_01390</name>
</gene>
<dbReference type="GO" id="GO:0031412">
    <property type="term" value="P:gas vesicle organization"/>
    <property type="evidence" value="ECO:0007669"/>
    <property type="project" value="InterPro"/>
</dbReference>
<accession>A0A7I7M3B0</accession>
<dbReference type="RefSeq" id="WP_163719848.1">
    <property type="nucleotide sequence ID" value="NZ_AP022574.1"/>
</dbReference>
<dbReference type="PANTHER" id="PTHR36852:SF1">
    <property type="entry name" value="PROTEIN GVPL 2"/>
    <property type="match status" value="1"/>
</dbReference>
<comment type="subcellular location">
    <subcellularLocation>
        <location evidence="2">Gas vesicle</location>
    </subcellularLocation>
</comment>
<reference evidence="4 5" key="1">
    <citation type="journal article" date="2019" name="Emerg. Microbes Infect.">
        <title>Comprehensive subspecies identification of 175 nontuberculous mycobacteria species based on 7547 genomic profiles.</title>
        <authorList>
            <person name="Matsumoto Y."/>
            <person name="Kinjo T."/>
            <person name="Motooka D."/>
            <person name="Nabeya D."/>
            <person name="Jung N."/>
            <person name="Uechi K."/>
            <person name="Horii T."/>
            <person name="Iida T."/>
            <person name="Fujita J."/>
            <person name="Nakamura S."/>
        </authorList>
    </citation>
    <scope>NUCLEOTIDE SEQUENCE [LARGE SCALE GENOMIC DNA]</scope>
    <source>
        <strain evidence="4 5">JCM 13323</strain>
    </source>
</reference>
<dbReference type="Proteomes" id="UP000466514">
    <property type="component" value="Chromosome"/>
</dbReference>
<dbReference type="Pfam" id="PF06386">
    <property type="entry name" value="GvpL_GvpF"/>
    <property type="match status" value="1"/>
</dbReference>
<dbReference type="GO" id="GO:0031411">
    <property type="term" value="C:gas vesicle"/>
    <property type="evidence" value="ECO:0007669"/>
    <property type="project" value="UniProtKB-SubCell"/>
</dbReference>
<organism evidence="4 5">
    <name type="scientific">Mycolicibacterium psychrotolerans</name>
    <dbReference type="NCBI Taxonomy" id="216929"/>
    <lineage>
        <taxon>Bacteria</taxon>
        <taxon>Bacillati</taxon>
        <taxon>Actinomycetota</taxon>
        <taxon>Actinomycetes</taxon>
        <taxon>Mycobacteriales</taxon>
        <taxon>Mycobacteriaceae</taxon>
        <taxon>Mycolicibacterium</taxon>
    </lineage>
</organism>